<dbReference type="AlphaFoldDB" id="A0A0D9VXD2"/>
<reference evidence="2" key="3">
    <citation type="submission" date="2015-04" db="UniProtKB">
        <authorList>
            <consortium name="EnsemblPlants"/>
        </authorList>
    </citation>
    <scope>IDENTIFICATION</scope>
</reference>
<dbReference type="EnsemblPlants" id="LPERR03G24320.1">
    <property type="protein sequence ID" value="LPERR03G24320.1"/>
    <property type="gene ID" value="LPERR03G24320"/>
</dbReference>
<evidence type="ECO:0000256" key="1">
    <source>
        <dbReference type="SAM" id="MobiDB-lite"/>
    </source>
</evidence>
<feature type="region of interest" description="Disordered" evidence="1">
    <location>
        <begin position="89"/>
        <end position="125"/>
    </location>
</feature>
<feature type="compositionally biased region" description="Basic and acidic residues" evidence="1">
    <location>
        <begin position="111"/>
        <end position="125"/>
    </location>
</feature>
<dbReference type="HOGENOM" id="CLU_162932_0_0_1"/>
<reference evidence="3" key="2">
    <citation type="submission" date="2013-12" db="EMBL/GenBank/DDBJ databases">
        <authorList>
            <person name="Yu Y."/>
            <person name="Lee S."/>
            <person name="de Baynast K."/>
            <person name="Wissotski M."/>
            <person name="Liu L."/>
            <person name="Talag J."/>
            <person name="Goicoechea J."/>
            <person name="Angelova A."/>
            <person name="Jetty R."/>
            <person name="Kudrna D."/>
            <person name="Golser W."/>
            <person name="Rivera L."/>
            <person name="Zhang J."/>
            <person name="Wing R."/>
        </authorList>
    </citation>
    <scope>NUCLEOTIDE SEQUENCE</scope>
</reference>
<proteinExistence type="predicted"/>
<evidence type="ECO:0000313" key="2">
    <source>
        <dbReference type="EnsemblPlants" id="LPERR03G24320.1"/>
    </source>
</evidence>
<dbReference type="Gramene" id="LPERR03G24320.1">
    <property type="protein sequence ID" value="LPERR03G24320.1"/>
    <property type="gene ID" value="LPERR03G24320"/>
</dbReference>
<sequence>MATGEQYGRNSKSRGVVRAATRALRGARDLYVRGAKGLGKFIVAANPRAGVAGRPTSRVFGRVGELNSEQELRELVRDTQLARCDVGAGAGGKKAETAAPAAWRHGNKPLGRIDEDGALVHDPTK</sequence>
<dbReference type="Proteomes" id="UP000032180">
    <property type="component" value="Chromosome 3"/>
</dbReference>
<keyword evidence="3" id="KW-1185">Reference proteome</keyword>
<reference evidence="2 3" key="1">
    <citation type="submission" date="2012-08" db="EMBL/GenBank/DDBJ databases">
        <title>Oryza genome evolution.</title>
        <authorList>
            <person name="Wing R.A."/>
        </authorList>
    </citation>
    <scope>NUCLEOTIDE SEQUENCE</scope>
</reference>
<evidence type="ECO:0000313" key="3">
    <source>
        <dbReference type="Proteomes" id="UP000032180"/>
    </source>
</evidence>
<accession>A0A0D9VXD2</accession>
<protein>
    <submittedName>
        <fullName evidence="2">Uncharacterized protein</fullName>
    </submittedName>
</protein>
<name>A0A0D9VXD2_9ORYZ</name>
<dbReference type="eggNOG" id="ENOG502R4DZ">
    <property type="taxonomic scope" value="Eukaryota"/>
</dbReference>
<organism evidence="2 3">
    <name type="scientific">Leersia perrieri</name>
    <dbReference type="NCBI Taxonomy" id="77586"/>
    <lineage>
        <taxon>Eukaryota</taxon>
        <taxon>Viridiplantae</taxon>
        <taxon>Streptophyta</taxon>
        <taxon>Embryophyta</taxon>
        <taxon>Tracheophyta</taxon>
        <taxon>Spermatophyta</taxon>
        <taxon>Magnoliopsida</taxon>
        <taxon>Liliopsida</taxon>
        <taxon>Poales</taxon>
        <taxon>Poaceae</taxon>
        <taxon>BOP clade</taxon>
        <taxon>Oryzoideae</taxon>
        <taxon>Oryzeae</taxon>
        <taxon>Oryzinae</taxon>
        <taxon>Leersia</taxon>
    </lineage>
</organism>